<dbReference type="GO" id="GO:0016616">
    <property type="term" value="F:oxidoreductase activity, acting on the CH-OH group of donors, NAD or NADP as acceptor"/>
    <property type="evidence" value="ECO:0007669"/>
    <property type="project" value="UniProtKB-ARBA"/>
</dbReference>
<dbReference type="InterPro" id="IPR018170">
    <property type="entry name" value="Aldo/ket_reductase_CS"/>
</dbReference>
<dbReference type="PRINTS" id="PR00069">
    <property type="entry name" value="ALDKETRDTASE"/>
</dbReference>
<evidence type="ECO:0000313" key="7">
    <source>
        <dbReference type="EMBL" id="EJT96810.1"/>
    </source>
</evidence>
<dbReference type="HOGENOM" id="CLU_023205_0_3_1"/>
<keyword evidence="8" id="KW-1185">Reference proteome</keyword>
<dbReference type="InterPro" id="IPR036812">
    <property type="entry name" value="NAD(P)_OxRdtase_dom_sf"/>
</dbReference>
<dbReference type="OrthoDB" id="416253at2759"/>
<proteinExistence type="inferred from homology"/>
<evidence type="ECO:0000313" key="8">
    <source>
        <dbReference type="Proteomes" id="UP000030653"/>
    </source>
</evidence>
<feature type="active site" description="Proton donor" evidence="4">
    <location>
        <position position="51"/>
    </location>
</feature>
<dbReference type="InterPro" id="IPR020471">
    <property type="entry name" value="AKR"/>
</dbReference>
<reference evidence="7 8" key="1">
    <citation type="journal article" date="2012" name="Science">
        <title>The Paleozoic origin of enzymatic lignin decomposition reconstructed from 31 fungal genomes.</title>
        <authorList>
            <person name="Floudas D."/>
            <person name="Binder M."/>
            <person name="Riley R."/>
            <person name="Barry K."/>
            <person name="Blanchette R.A."/>
            <person name="Henrissat B."/>
            <person name="Martinez A.T."/>
            <person name="Otillar R."/>
            <person name="Spatafora J.W."/>
            <person name="Yadav J.S."/>
            <person name="Aerts A."/>
            <person name="Benoit I."/>
            <person name="Boyd A."/>
            <person name="Carlson A."/>
            <person name="Copeland A."/>
            <person name="Coutinho P.M."/>
            <person name="de Vries R.P."/>
            <person name="Ferreira P."/>
            <person name="Findley K."/>
            <person name="Foster B."/>
            <person name="Gaskell J."/>
            <person name="Glotzer D."/>
            <person name="Gorecki P."/>
            <person name="Heitman J."/>
            <person name="Hesse C."/>
            <person name="Hori C."/>
            <person name="Igarashi K."/>
            <person name="Jurgens J.A."/>
            <person name="Kallen N."/>
            <person name="Kersten P."/>
            <person name="Kohler A."/>
            <person name="Kuees U."/>
            <person name="Kumar T.K.A."/>
            <person name="Kuo A."/>
            <person name="LaButti K."/>
            <person name="Larrondo L.F."/>
            <person name="Lindquist E."/>
            <person name="Ling A."/>
            <person name="Lombard V."/>
            <person name="Lucas S."/>
            <person name="Lundell T."/>
            <person name="Martin R."/>
            <person name="McLaughlin D.J."/>
            <person name="Morgenstern I."/>
            <person name="Morin E."/>
            <person name="Murat C."/>
            <person name="Nagy L.G."/>
            <person name="Nolan M."/>
            <person name="Ohm R.A."/>
            <person name="Patyshakuliyeva A."/>
            <person name="Rokas A."/>
            <person name="Ruiz-Duenas F.J."/>
            <person name="Sabat G."/>
            <person name="Salamov A."/>
            <person name="Samejima M."/>
            <person name="Schmutz J."/>
            <person name="Slot J.C."/>
            <person name="St John F."/>
            <person name="Stenlid J."/>
            <person name="Sun H."/>
            <person name="Sun S."/>
            <person name="Syed K."/>
            <person name="Tsang A."/>
            <person name="Wiebenga A."/>
            <person name="Young D."/>
            <person name="Pisabarro A."/>
            <person name="Eastwood D.C."/>
            <person name="Martin F."/>
            <person name="Cullen D."/>
            <person name="Grigoriev I.V."/>
            <person name="Hibbett D.S."/>
        </authorList>
    </citation>
    <scope>NUCLEOTIDE SEQUENCE [LARGE SCALE GENOMIC DNA]</scope>
    <source>
        <strain evidence="7 8">DJM-731 SS1</strain>
    </source>
</reference>
<evidence type="ECO:0000259" key="6">
    <source>
        <dbReference type="Pfam" id="PF00248"/>
    </source>
</evidence>
<evidence type="ECO:0000256" key="3">
    <source>
        <dbReference type="ARBA" id="ARBA00023002"/>
    </source>
</evidence>
<sequence length="277" mass="30821">MAMPIYTMLDGHTIPQLGFGSGTAHYKQNAVKPILMALQANYTHIDTAQIYGNEDTVGDAIAQSGIPPEKLFVTTKLWDLPEGKTIEDSLKESLTRLKMDYVDLFLMEDVKDAGLSRSIGVSNFEVQYLERILKIAKHKPVVNQLEFHPYDYAQLLPVLKLQKEHGILTESYGGLTPLTKKTDGPVNSVLKELAAKIGGTETQVLMKWLEQKGVVAVTTTSKEERLKEYVDVYSLPDLSEADVKAIDEAGAKLHYSWLALYLEGEKKESTGKEGWCS</sequence>
<keyword evidence="2" id="KW-0521">NADP</keyword>
<dbReference type="InterPro" id="IPR044494">
    <property type="entry name" value="AKR3C2/3"/>
</dbReference>
<dbReference type="STRING" id="1858805.M5FN46"/>
<dbReference type="GeneID" id="63684473"/>
<dbReference type="OMA" id="IFMRHIF"/>
<dbReference type="GO" id="GO:0016652">
    <property type="term" value="F:oxidoreductase activity, acting on NAD(P)H as acceptor"/>
    <property type="evidence" value="ECO:0007669"/>
    <property type="project" value="InterPro"/>
</dbReference>
<comment type="similarity">
    <text evidence="1">Belongs to the aldo/keto reductase family.</text>
</comment>
<dbReference type="InterPro" id="IPR023210">
    <property type="entry name" value="NADP_OxRdtase_dom"/>
</dbReference>
<protein>
    <submittedName>
        <fullName evidence="7">Aldo/keto reductase</fullName>
    </submittedName>
</protein>
<name>M5FN46_DACPD</name>
<dbReference type="SUPFAM" id="SSF51430">
    <property type="entry name" value="NAD(P)-linked oxidoreductase"/>
    <property type="match status" value="1"/>
</dbReference>
<dbReference type="RefSeq" id="XP_040623708.1">
    <property type="nucleotide sequence ID" value="XM_040769411.1"/>
</dbReference>
<dbReference type="Gene3D" id="3.20.20.100">
    <property type="entry name" value="NADP-dependent oxidoreductase domain"/>
    <property type="match status" value="2"/>
</dbReference>
<keyword evidence="3" id="KW-0560">Oxidoreductase</keyword>
<gene>
    <name evidence="7" type="ORF">DACRYDRAFT_112427</name>
</gene>
<evidence type="ECO:0000256" key="2">
    <source>
        <dbReference type="ARBA" id="ARBA00022857"/>
    </source>
</evidence>
<dbReference type="PANTHER" id="PTHR43827">
    <property type="entry name" value="2,5-DIKETO-D-GLUCONIC ACID REDUCTASE"/>
    <property type="match status" value="1"/>
</dbReference>
<dbReference type="PANTHER" id="PTHR43827:SF3">
    <property type="entry name" value="NADP-DEPENDENT OXIDOREDUCTASE DOMAIN-CONTAINING PROTEIN"/>
    <property type="match status" value="1"/>
</dbReference>
<dbReference type="AlphaFoldDB" id="M5FN46"/>
<evidence type="ECO:0000256" key="4">
    <source>
        <dbReference type="PIRSR" id="PIRSR000097-1"/>
    </source>
</evidence>
<dbReference type="PIRSF" id="PIRSF000097">
    <property type="entry name" value="AKR"/>
    <property type="match status" value="1"/>
</dbReference>
<evidence type="ECO:0000256" key="5">
    <source>
        <dbReference type="PIRSR" id="PIRSR000097-3"/>
    </source>
</evidence>
<feature type="site" description="Lowers pKa of active site Tyr" evidence="5">
    <location>
        <position position="76"/>
    </location>
</feature>
<feature type="domain" description="NADP-dependent oxidoreductase" evidence="6">
    <location>
        <begin position="23"/>
        <end position="109"/>
    </location>
</feature>
<dbReference type="Pfam" id="PF00248">
    <property type="entry name" value="Aldo_ket_red"/>
    <property type="match status" value="1"/>
</dbReference>
<dbReference type="Proteomes" id="UP000030653">
    <property type="component" value="Unassembled WGS sequence"/>
</dbReference>
<dbReference type="EMBL" id="JH795880">
    <property type="protein sequence ID" value="EJT96810.1"/>
    <property type="molecule type" value="Genomic_DNA"/>
</dbReference>
<organism evidence="7 8">
    <name type="scientific">Dacryopinax primogenitus (strain DJM 731)</name>
    <name type="common">Brown rot fungus</name>
    <dbReference type="NCBI Taxonomy" id="1858805"/>
    <lineage>
        <taxon>Eukaryota</taxon>
        <taxon>Fungi</taxon>
        <taxon>Dikarya</taxon>
        <taxon>Basidiomycota</taxon>
        <taxon>Agaricomycotina</taxon>
        <taxon>Dacrymycetes</taxon>
        <taxon>Dacrymycetales</taxon>
        <taxon>Dacrymycetaceae</taxon>
        <taxon>Dacryopinax</taxon>
    </lineage>
</organism>
<dbReference type="CDD" id="cd19120">
    <property type="entry name" value="AKR_AKR3C2-3"/>
    <property type="match status" value="1"/>
</dbReference>
<dbReference type="PROSITE" id="PS00062">
    <property type="entry name" value="ALDOKETO_REDUCTASE_2"/>
    <property type="match status" value="1"/>
</dbReference>
<evidence type="ECO:0000256" key="1">
    <source>
        <dbReference type="ARBA" id="ARBA00007905"/>
    </source>
</evidence>
<accession>M5FN46</accession>